<feature type="binding site" evidence="9">
    <location>
        <begin position="206"/>
        <end position="207"/>
    </location>
    <ligand>
        <name>2-[(2R,5Z)-2-carboxy-4-methylthiazol-5(2H)-ylidene]ethyl phosphate</name>
        <dbReference type="ChEBI" id="CHEBI:62899"/>
    </ligand>
</feature>
<dbReference type="Proteomes" id="UP001634747">
    <property type="component" value="Unassembled WGS sequence"/>
</dbReference>
<dbReference type="PANTHER" id="PTHR20857">
    <property type="entry name" value="THIAMINE-PHOSPHATE PYROPHOSPHORYLASE"/>
    <property type="match status" value="1"/>
</dbReference>
<feature type="binding site" evidence="9">
    <location>
        <begin position="155"/>
        <end position="157"/>
    </location>
    <ligand>
        <name>2-[(2R,5Z)-2-carboxy-4-methylthiazol-5(2H)-ylidene]ethyl phosphate</name>
        <dbReference type="ChEBI" id="CHEBI:62899"/>
    </ligand>
</feature>
<dbReference type="InterPro" id="IPR034291">
    <property type="entry name" value="TMP_synthase"/>
</dbReference>
<evidence type="ECO:0000256" key="3">
    <source>
        <dbReference type="ARBA" id="ARBA00022723"/>
    </source>
</evidence>
<evidence type="ECO:0000256" key="10">
    <source>
        <dbReference type="RuleBase" id="RU003826"/>
    </source>
</evidence>
<comment type="catalytic activity">
    <reaction evidence="7 9 10">
        <text>2-(2-carboxy-4-methylthiazol-5-yl)ethyl phosphate + 4-amino-2-methyl-5-(diphosphooxymethyl)pyrimidine + 2 H(+) = thiamine phosphate + CO2 + diphosphate</text>
        <dbReference type="Rhea" id="RHEA:47848"/>
        <dbReference type="ChEBI" id="CHEBI:15378"/>
        <dbReference type="ChEBI" id="CHEBI:16526"/>
        <dbReference type="ChEBI" id="CHEBI:33019"/>
        <dbReference type="ChEBI" id="CHEBI:37575"/>
        <dbReference type="ChEBI" id="CHEBI:57841"/>
        <dbReference type="ChEBI" id="CHEBI:62890"/>
        <dbReference type="EC" id="2.5.1.3"/>
    </reaction>
</comment>
<comment type="function">
    <text evidence="9">Condenses 4-methyl-5-(beta-hydroxyethyl)thiazole monophosphate (THZ-P) and 2-methyl-4-amino-5-hydroxymethyl pyrimidine pyrophosphate (HMP-PP) to form thiamine monophosphate (TMP).</text>
</comment>
<dbReference type="GO" id="GO:0004789">
    <property type="term" value="F:thiamine-phosphate diphosphorylase activity"/>
    <property type="evidence" value="ECO:0007669"/>
    <property type="project" value="UniProtKB-EC"/>
</dbReference>
<dbReference type="InterPro" id="IPR022998">
    <property type="entry name" value="ThiamineP_synth_TenI"/>
</dbReference>
<feature type="domain" description="Thiamine phosphate synthase/TenI" evidence="12">
    <location>
        <begin position="26"/>
        <end position="209"/>
    </location>
</feature>
<feature type="binding site" evidence="9">
    <location>
        <position position="90"/>
    </location>
    <ligand>
        <name>4-amino-2-methyl-5-(diphosphooxymethyl)pyrimidine</name>
        <dbReference type="ChEBI" id="CHEBI:57841"/>
    </ligand>
</feature>
<keyword evidence="3 9" id="KW-0479">Metal-binding</keyword>
<reference evidence="13 14" key="1">
    <citation type="submission" date="2024-12" db="EMBL/GenBank/DDBJ databases">
        <authorList>
            <person name="Lee Y."/>
        </authorList>
    </citation>
    <scope>NUCLEOTIDE SEQUENCE [LARGE SCALE GENOMIC DNA]</scope>
    <source>
        <strain evidence="13 14">03SUJ4</strain>
    </source>
</reference>
<keyword evidence="5 9" id="KW-0784">Thiamine biosynthesis</keyword>
<comment type="catalytic activity">
    <reaction evidence="8 9 10">
        <text>2-[(2R,5Z)-2-carboxy-4-methylthiazol-5(2H)-ylidene]ethyl phosphate + 4-amino-2-methyl-5-(diphosphooxymethyl)pyrimidine + 2 H(+) = thiamine phosphate + CO2 + diphosphate</text>
        <dbReference type="Rhea" id="RHEA:47844"/>
        <dbReference type="ChEBI" id="CHEBI:15378"/>
        <dbReference type="ChEBI" id="CHEBI:16526"/>
        <dbReference type="ChEBI" id="CHEBI:33019"/>
        <dbReference type="ChEBI" id="CHEBI:37575"/>
        <dbReference type="ChEBI" id="CHEBI:57841"/>
        <dbReference type="ChEBI" id="CHEBI:62899"/>
        <dbReference type="EC" id="2.5.1.3"/>
    </reaction>
</comment>
<keyword evidence="2 9" id="KW-0808">Transferase</keyword>
<feature type="binding site" evidence="9">
    <location>
        <position position="110"/>
    </location>
    <ligand>
        <name>Mg(2+)</name>
        <dbReference type="ChEBI" id="CHEBI:18420"/>
    </ligand>
</feature>
<evidence type="ECO:0000256" key="9">
    <source>
        <dbReference type="HAMAP-Rule" id="MF_00097"/>
    </source>
</evidence>
<comment type="cofactor">
    <cofactor evidence="9">
        <name>Mg(2+)</name>
        <dbReference type="ChEBI" id="CHEBI:18420"/>
    </cofactor>
    <text evidence="9">Binds 1 Mg(2+) ion per subunit.</text>
</comment>
<feature type="binding site" evidence="9">
    <location>
        <begin position="58"/>
        <end position="62"/>
    </location>
    <ligand>
        <name>4-amino-2-methyl-5-(diphosphooxymethyl)pyrimidine</name>
        <dbReference type="ChEBI" id="CHEBI:57841"/>
    </ligand>
</feature>
<evidence type="ECO:0000256" key="8">
    <source>
        <dbReference type="ARBA" id="ARBA00047883"/>
    </source>
</evidence>
<protein>
    <recommendedName>
        <fullName evidence="9">Thiamine-phosphate synthase</fullName>
        <shortName evidence="9">TP synthase</shortName>
        <shortName evidence="9">TPS</shortName>
        <ecNumber evidence="9">2.5.1.3</ecNumber>
    </recommendedName>
    <alternativeName>
        <fullName evidence="9">Thiamine-phosphate pyrophosphorylase</fullName>
        <shortName evidence="9">TMP pyrophosphorylase</shortName>
        <shortName evidence="9">TMP-PPase</shortName>
    </alternativeName>
</protein>
<evidence type="ECO:0000256" key="6">
    <source>
        <dbReference type="ARBA" id="ARBA00047334"/>
    </source>
</evidence>
<organism evidence="13 14">
    <name type="scientific">Terriglobus aquaticus</name>
    <dbReference type="NCBI Taxonomy" id="940139"/>
    <lineage>
        <taxon>Bacteria</taxon>
        <taxon>Pseudomonadati</taxon>
        <taxon>Acidobacteriota</taxon>
        <taxon>Terriglobia</taxon>
        <taxon>Terriglobales</taxon>
        <taxon>Acidobacteriaceae</taxon>
        <taxon>Terriglobus</taxon>
    </lineage>
</organism>
<dbReference type="Pfam" id="PF02581">
    <property type="entry name" value="TMP-TENI"/>
    <property type="match status" value="1"/>
</dbReference>
<comment type="catalytic activity">
    <reaction evidence="6 9 10">
        <text>4-methyl-5-(2-phosphooxyethyl)-thiazole + 4-amino-2-methyl-5-(diphosphooxymethyl)pyrimidine + H(+) = thiamine phosphate + diphosphate</text>
        <dbReference type="Rhea" id="RHEA:22328"/>
        <dbReference type="ChEBI" id="CHEBI:15378"/>
        <dbReference type="ChEBI" id="CHEBI:33019"/>
        <dbReference type="ChEBI" id="CHEBI:37575"/>
        <dbReference type="ChEBI" id="CHEBI:57841"/>
        <dbReference type="ChEBI" id="CHEBI:58296"/>
        <dbReference type="EC" id="2.5.1.3"/>
    </reaction>
</comment>
<dbReference type="CDD" id="cd00564">
    <property type="entry name" value="TMP_TenI"/>
    <property type="match status" value="1"/>
</dbReference>
<feature type="binding site" evidence="9">
    <location>
        <position position="186"/>
    </location>
    <ligand>
        <name>2-[(2R,5Z)-2-carboxy-4-methylthiazol-5(2H)-ylidene]ethyl phosphate</name>
        <dbReference type="ChEBI" id="CHEBI:62899"/>
    </ligand>
</feature>
<feature type="binding site" evidence="9">
    <location>
        <position position="129"/>
    </location>
    <ligand>
        <name>4-amino-2-methyl-5-(diphosphooxymethyl)pyrimidine</name>
        <dbReference type="ChEBI" id="CHEBI:57841"/>
    </ligand>
</feature>
<dbReference type="InterPro" id="IPR036206">
    <property type="entry name" value="ThiamineP_synth_sf"/>
</dbReference>
<dbReference type="Gene3D" id="3.20.20.70">
    <property type="entry name" value="Aldolase class I"/>
    <property type="match status" value="1"/>
</dbReference>
<dbReference type="RefSeq" id="WP_263412564.1">
    <property type="nucleotide sequence ID" value="NZ_BAABBH010000001.1"/>
</dbReference>
<dbReference type="EC" id="2.5.1.3" evidence="9"/>
<feature type="binding site" evidence="9">
    <location>
        <position position="158"/>
    </location>
    <ligand>
        <name>4-amino-2-methyl-5-(diphosphooxymethyl)pyrimidine</name>
        <dbReference type="ChEBI" id="CHEBI:57841"/>
    </ligand>
</feature>
<dbReference type="NCBIfam" id="TIGR00693">
    <property type="entry name" value="thiE"/>
    <property type="match status" value="1"/>
</dbReference>
<evidence type="ECO:0000256" key="11">
    <source>
        <dbReference type="RuleBase" id="RU004253"/>
    </source>
</evidence>
<sequence length="230" mass="24616">MSPHDLTTIRTRFARAIAAHEPSLRLYAILDRETCARRNLDIRDVAVAWLGAGVRLVQYRDKLAGDDDLLRNARDLRAIFPRDEAFLILNDRPDLVEACDFDGAHIGQTDQEVQQARDLLGPQRLLGVSTHSADQALLQRNSDVDYVAIGPVFATSTKADADPVVGLCGVQAARAVMPGPLVAIGGIGLGDARAVEMAGADSVAVISALLPGSDLDGVTGRAQDFLARLK</sequence>
<gene>
    <name evidence="9 13" type="primary">thiE</name>
    <name evidence="13" type="ORF">ACK2TP_09160</name>
</gene>
<evidence type="ECO:0000256" key="4">
    <source>
        <dbReference type="ARBA" id="ARBA00022842"/>
    </source>
</evidence>
<evidence type="ECO:0000256" key="5">
    <source>
        <dbReference type="ARBA" id="ARBA00022977"/>
    </source>
</evidence>
<dbReference type="PANTHER" id="PTHR20857:SF15">
    <property type="entry name" value="THIAMINE-PHOSPHATE SYNTHASE"/>
    <property type="match status" value="1"/>
</dbReference>
<evidence type="ECO:0000259" key="12">
    <source>
        <dbReference type="Pfam" id="PF02581"/>
    </source>
</evidence>
<comment type="pathway">
    <text evidence="1 9 11">Cofactor biosynthesis; thiamine diphosphate biosynthesis; thiamine phosphate from 4-amino-2-methyl-5-diphosphomethylpyrimidine and 4-methyl-5-(2-phosphoethyl)-thiazole: step 1/1.</text>
</comment>
<comment type="caution">
    <text evidence="13">The sequence shown here is derived from an EMBL/GenBank/DDBJ whole genome shotgun (WGS) entry which is preliminary data.</text>
</comment>
<evidence type="ECO:0000313" key="14">
    <source>
        <dbReference type="Proteomes" id="UP001634747"/>
    </source>
</evidence>
<evidence type="ECO:0000256" key="2">
    <source>
        <dbReference type="ARBA" id="ARBA00022679"/>
    </source>
</evidence>
<keyword evidence="4 9" id="KW-0460">Magnesium</keyword>
<dbReference type="EMBL" id="JBJYXY010000001">
    <property type="protein sequence ID" value="MFN2975930.1"/>
    <property type="molecule type" value="Genomic_DNA"/>
</dbReference>
<evidence type="ECO:0000256" key="7">
    <source>
        <dbReference type="ARBA" id="ARBA00047851"/>
    </source>
</evidence>
<accession>A0ABW9KMW7</accession>
<comment type="similarity">
    <text evidence="9 10">Belongs to the thiamine-phosphate synthase family.</text>
</comment>
<proteinExistence type="inferred from homology"/>
<evidence type="ECO:0000256" key="1">
    <source>
        <dbReference type="ARBA" id="ARBA00005165"/>
    </source>
</evidence>
<dbReference type="SUPFAM" id="SSF51391">
    <property type="entry name" value="Thiamin phosphate synthase"/>
    <property type="match status" value="1"/>
</dbReference>
<name>A0ABW9KMW7_9BACT</name>
<keyword evidence="14" id="KW-1185">Reference proteome</keyword>
<evidence type="ECO:0000313" key="13">
    <source>
        <dbReference type="EMBL" id="MFN2975930.1"/>
    </source>
</evidence>
<dbReference type="InterPro" id="IPR013785">
    <property type="entry name" value="Aldolase_TIM"/>
</dbReference>
<dbReference type="HAMAP" id="MF_00097">
    <property type="entry name" value="TMP_synthase"/>
    <property type="match status" value="1"/>
</dbReference>
<feature type="binding site" evidence="9">
    <location>
        <position position="91"/>
    </location>
    <ligand>
        <name>Mg(2+)</name>
        <dbReference type="ChEBI" id="CHEBI:18420"/>
    </ligand>
</feature>